<keyword evidence="2 3" id="KW-0802">TPR repeat</keyword>
<dbReference type="Pfam" id="PF13432">
    <property type="entry name" value="TPR_16"/>
    <property type="match status" value="2"/>
</dbReference>
<keyword evidence="4" id="KW-0732">Signal</keyword>
<dbReference type="Proteomes" id="UP000282818">
    <property type="component" value="Unassembled WGS sequence"/>
</dbReference>
<feature type="signal peptide" evidence="4">
    <location>
        <begin position="1"/>
        <end position="20"/>
    </location>
</feature>
<dbReference type="PANTHER" id="PTHR44943">
    <property type="entry name" value="CELLULOSE SYNTHASE OPERON PROTEIN C"/>
    <property type="match status" value="1"/>
</dbReference>
<dbReference type="SUPFAM" id="SSF48452">
    <property type="entry name" value="TPR-like"/>
    <property type="match status" value="2"/>
</dbReference>
<evidence type="ECO:0000313" key="6">
    <source>
        <dbReference type="Proteomes" id="UP000282818"/>
    </source>
</evidence>
<accession>A0A437Q652</accession>
<feature type="chain" id="PRO_5019193288" evidence="4">
    <location>
        <begin position="21"/>
        <end position="568"/>
    </location>
</feature>
<keyword evidence="1" id="KW-0677">Repeat</keyword>
<evidence type="ECO:0000256" key="2">
    <source>
        <dbReference type="ARBA" id="ARBA00022803"/>
    </source>
</evidence>
<gene>
    <name evidence="5" type="ORF">EOE65_13000</name>
</gene>
<dbReference type="PROSITE" id="PS50005">
    <property type="entry name" value="TPR"/>
    <property type="match status" value="1"/>
</dbReference>
<dbReference type="SMART" id="SM00028">
    <property type="entry name" value="TPR"/>
    <property type="match status" value="5"/>
</dbReference>
<dbReference type="Gene3D" id="1.25.40.10">
    <property type="entry name" value="Tetratricopeptide repeat domain"/>
    <property type="match status" value="3"/>
</dbReference>
<dbReference type="InterPro" id="IPR051685">
    <property type="entry name" value="Ycf3/AcsC/BcsC/TPR_MFPF"/>
</dbReference>
<evidence type="ECO:0000256" key="4">
    <source>
        <dbReference type="SAM" id="SignalP"/>
    </source>
</evidence>
<protein>
    <submittedName>
        <fullName evidence="5">Tetratricopeptide repeat protein</fullName>
    </submittedName>
</protein>
<dbReference type="PROSITE" id="PS51257">
    <property type="entry name" value="PROKAR_LIPOPROTEIN"/>
    <property type="match status" value="1"/>
</dbReference>
<keyword evidence="6" id="KW-1185">Reference proteome</keyword>
<sequence length="568" mass="64271">MKSIVFKVYIPLLISGTLLAGCSGPMTSLVPAAPEPEPVVYKEGELNRETLFDILTAEIAGHQKRFDLAQEKYLKQAELTGDPAVIRRAVRIAQYNKDQVALQKAADIWIKYEPDNLEPFEIMASILLHERQFEAAQPYIRKALTRQSQRILLLINAQAPRLPNDTAKGYLNEISELLRDNPERADLWMTSGLLQQKLARNDDALASFSKAIRYNPSNYDAYLRKADLQREMKRFDEALVTLKPVKKRAPRNKQVLLSEMQVLYAAERNKEAAAKGAKLIAQFPEDDQLQLYIALLALDHGQLEQSEELLKALQAQKERSDLNFYLGLIAEQRDQKETALAYYTATAEGNNIMQAYGRALALQTSIQRRDDVANAINNAIKRHPELAPDLYNLHADWLRTRGDKQGAINVLDKGLSTYSQNPTLVYARAMLRPPEEFSTTEKEFRLVLAQDPDNASALNALGYTLTIYTERYDEAFALLDRAIVLKPDDPAVIDSYGWILYKLGRYQEARQYLEKAFGILEDPEVGGHLVVVLIALEEHEAAQQLYNKLQAQFPDSSHLEEAKELLAS</sequence>
<proteinExistence type="predicted"/>
<dbReference type="InterPro" id="IPR019734">
    <property type="entry name" value="TPR_rpt"/>
</dbReference>
<comment type="caution">
    <text evidence="5">The sequence shown here is derived from an EMBL/GenBank/DDBJ whole genome shotgun (WGS) entry which is preliminary data.</text>
</comment>
<dbReference type="AlphaFoldDB" id="A0A437Q652"/>
<evidence type="ECO:0000313" key="5">
    <source>
        <dbReference type="EMBL" id="RVU29972.1"/>
    </source>
</evidence>
<reference evidence="5 6" key="1">
    <citation type="submission" date="2019-01" db="EMBL/GenBank/DDBJ databases">
        <authorList>
            <person name="Chen W.-M."/>
        </authorList>
    </citation>
    <scope>NUCLEOTIDE SEQUENCE [LARGE SCALE GENOMIC DNA]</scope>
    <source>
        <strain evidence="5 6">HPM-16</strain>
    </source>
</reference>
<evidence type="ECO:0000256" key="3">
    <source>
        <dbReference type="PROSITE-ProRule" id="PRU00339"/>
    </source>
</evidence>
<dbReference type="InterPro" id="IPR011990">
    <property type="entry name" value="TPR-like_helical_dom_sf"/>
</dbReference>
<dbReference type="Pfam" id="PF14559">
    <property type="entry name" value="TPR_19"/>
    <property type="match status" value="2"/>
</dbReference>
<dbReference type="PANTHER" id="PTHR44943:SF8">
    <property type="entry name" value="TPR REPEAT-CONTAINING PROTEIN MJ0263"/>
    <property type="match status" value="1"/>
</dbReference>
<organism evidence="5 6">
    <name type="scientific">Neptunomonas marina</name>
    <dbReference type="NCBI Taxonomy" id="1815562"/>
    <lineage>
        <taxon>Bacteria</taxon>
        <taxon>Pseudomonadati</taxon>
        <taxon>Pseudomonadota</taxon>
        <taxon>Gammaproteobacteria</taxon>
        <taxon>Oceanospirillales</taxon>
        <taxon>Oceanospirillaceae</taxon>
        <taxon>Neptunomonas</taxon>
    </lineage>
</organism>
<feature type="repeat" description="TPR" evidence="3">
    <location>
        <begin position="185"/>
        <end position="218"/>
    </location>
</feature>
<dbReference type="EMBL" id="SACQ01000006">
    <property type="protein sequence ID" value="RVU29972.1"/>
    <property type="molecule type" value="Genomic_DNA"/>
</dbReference>
<name>A0A437Q652_9GAMM</name>
<evidence type="ECO:0000256" key="1">
    <source>
        <dbReference type="ARBA" id="ARBA00022737"/>
    </source>
</evidence>